<dbReference type="InterPro" id="IPR028098">
    <property type="entry name" value="Glyco_trans_4-like_N"/>
</dbReference>
<dbReference type="PANTHER" id="PTHR46401:SF2">
    <property type="entry name" value="GLYCOSYLTRANSFERASE WBBK-RELATED"/>
    <property type="match status" value="1"/>
</dbReference>
<evidence type="ECO:0000313" key="5">
    <source>
        <dbReference type="EMBL" id="CAA9232165.1"/>
    </source>
</evidence>
<evidence type="ECO:0000256" key="2">
    <source>
        <dbReference type="ARBA" id="ARBA00022679"/>
    </source>
</evidence>
<evidence type="ECO:0000259" key="4">
    <source>
        <dbReference type="Pfam" id="PF13439"/>
    </source>
</evidence>
<protein>
    <submittedName>
        <fullName evidence="5">Uncharacterized protein</fullName>
    </submittedName>
</protein>
<dbReference type="SUPFAM" id="SSF53756">
    <property type="entry name" value="UDP-Glycosyltransferase/glycogen phosphorylase"/>
    <property type="match status" value="1"/>
</dbReference>
<dbReference type="InterPro" id="IPR001296">
    <property type="entry name" value="Glyco_trans_1"/>
</dbReference>
<dbReference type="Pfam" id="PF13439">
    <property type="entry name" value="Glyco_transf_4"/>
    <property type="match status" value="1"/>
</dbReference>
<proteinExistence type="predicted"/>
<sequence>MALVDARLPVPELGVPVELIRAPKGVPRLGWLELGVGPWLARHPGTLLHGAAYALPLRLRGPAVVTLYDVAWETHPRDFGPWRRRAWRFSARRSVAAAGAVLTVSEFSRQAIVHSYGVDPSTVLVAPSAAGSAFRSGSPPPEPRSLGMSLPDRYVVALGGAARRDLPLAVEAWRQARAVPGGGARDVGLAVVGSQRPPDDAGITWLGIVDDPAWVSVLAGACAFLYPTSHEGFGLPAAEACACGTPVVCAKVGSLPEVLGDAAAWAPHRDATSLAAVLASLLSDPSLRARVSAAALARSARAPTWDDAAGTTLRAYELALRRGGLR</sequence>
<feature type="domain" description="Glycosyl transferase family 1" evidence="3">
    <location>
        <begin position="203"/>
        <end position="295"/>
    </location>
</feature>
<dbReference type="AlphaFoldDB" id="A0A6J4HSG8"/>
<evidence type="ECO:0000256" key="1">
    <source>
        <dbReference type="ARBA" id="ARBA00022676"/>
    </source>
</evidence>
<evidence type="ECO:0000259" key="3">
    <source>
        <dbReference type="Pfam" id="PF00534"/>
    </source>
</evidence>
<reference evidence="5" key="1">
    <citation type="submission" date="2020-02" db="EMBL/GenBank/DDBJ databases">
        <authorList>
            <person name="Meier V. D."/>
        </authorList>
    </citation>
    <scope>NUCLEOTIDE SEQUENCE</scope>
    <source>
        <strain evidence="5">AVDCRST_MAG76</strain>
    </source>
</reference>
<accession>A0A6J4HSG8</accession>
<dbReference type="CDD" id="cd03809">
    <property type="entry name" value="GT4_MtfB-like"/>
    <property type="match status" value="1"/>
</dbReference>
<dbReference type="Pfam" id="PF00534">
    <property type="entry name" value="Glycos_transf_1"/>
    <property type="match status" value="1"/>
</dbReference>
<organism evidence="5">
    <name type="scientific">uncultured Acidimicrobiales bacterium</name>
    <dbReference type="NCBI Taxonomy" id="310071"/>
    <lineage>
        <taxon>Bacteria</taxon>
        <taxon>Bacillati</taxon>
        <taxon>Actinomycetota</taxon>
        <taxon>Acidimicrobiia</taxon>
        <taxon>Acidimicrobiales</taxon>
        <taxon>environmental samples</taxon>
    </lineage>
</organism>
<dbReference type="PANTHER" id="PTHR46401">
    <property type="entry name" value="GLYCOSYLTRANSFERASE WBBK-RELATED"/>
    <property type="match status" value="1"/>
</dbReference>
<gene>
    <name evidence="5" type="ORF">AVDCRST_MAG76-1376</name>
</gene>
<dbReference type="EMBL" id="CADCSZ010000076">
    <property type="protein sequence ID" value="CAA9232165.1"/>
    <property type="molecule type" value="Genomic_DNA"/>
</dbReference>
<dbReference type="GO" id="GO:0016757">
    <property type="term" value="F:glycosyltransferase activity"/>
    <property type="evidence" value="ECO:0007669"/>
    <property type="project" value="UniProtKB-KW"/>
</dbReference>
<dbReference type="GO" id="GO:0009103">
    <property type="term" value="P:lipopolysaccharide biosynthetic process"/>
    <property type="evidence" value="ECO:0007669"/>
    <property type="project" value="TreeGrafter"/>
</dbReference>
<name>A0A6J4HSG8_9ACTN</name>
<keyword evidence="1" id="KW-0328">Glycosyltransferase</keyword>
<keyword evidence="2" id="KW-0808">Transferase</keyword>
<dbReference type="Gene3D" id="3.40.50.2000">
    <property type="entry name" value="Glycogen Phosphorylase B"/>
    <property type="match status" value="2"/>
</dbReference>
<feature type="domain" description="Glycosyltransferase subfamily 4-like N-terminal" evidence="4">
    <location>
        <begin position="42"/>
        <end position="127"/>
    </location>
</feature>